<comment type="caution">
    <text evidence="8">The sequence shown here is derived from an EMBL/GenBank/DDBJ whole genome shotgun (WGS) entry which is preliminary data.</text>
</comment>
<dbReference type="STRING" id="35608.A0A2U1MUG0"/>
<reference evidence="8 9" key="1">
    <citation type="journal article" date="2018" name="Mol. Plant">
        <title>The genome of Artemisia annua provides insight into the evolution of Asteraceae family and artemisinin biosynthesis.</title>
        <authorList>
            <person name="Shen Q."/>
            <person name="Zhang L."/>
            <person name="Liao Z."/>
            <person name="Wang S."/>
            <person name="Yan T."/>
            <person name="Shi P."/>
            <person name="Liu M."/>
            <person name="Fu X."/>
            <person name="Pan Q."/>
            <person name="Wang Y."/>
            <person name="Lv Z."/>
            <person name="Lu X."/>
            <person name="Zhang F."/>
            <person name="Jiang W."/>
            <person name="Ma Y."/>
            <person name="Chen M."/>
            <person name="Hao X."/>
            <person name="Li L."/>
            <person name="Tang Y."/>
            <person name="Lv G."/>
            <person name="Zhou Y."/>
            <person name="Sun X."/>
            <person name="Brodelius P.E."/>
            <person name="Rose J.K.C."/>
            <person name="Tang K."/>
        </authorList>
    </citation>
    <scope>NUCLEOTIDE SEQUENCE [LARGE SCALE GENOMIC DNA]</scope>
    <source>
        <strain evidence="9">cv. Huhao1</strain>
        <tissue evidence="8">Leaf</tissue>
    </source>
</reference>
<protein>
    <recommendedName>
        <fullName evidence="7">Derlin</fullName>
    </recommendedName>
</protein>
<keyword evidence="4 7" id="KW-0256">Endoplasmic reticulum</keyword>
<comment type="function">
    <text evidence="7">May be involved in the degradation of misfolded endoplasmic reticulum (ER) luminal proteins.</text>
</comment>
<accession>A0A2U1MUG0</accession>
<evidence type="ECO:0000313" key="9">
    <source>
        <dbReference type="Proteomes" id="UP000245207"/>
    </source>
</evidence>
<comment type="similarity">
    <text evidence="2 7">Belongs to the derlin family.</text>
</comment>
<dbReference type="InterPro" id="IPR007599">
    <property type="entry name" value="DER1"/>
</dbReference>
<dbReference type="Pfam" id="PF04511">
    <property type="entry name" value="DER1"/>
    <property type="match status" value="1"/>
</dbReference>
<name>A0A2U1MUG0_ARTAN</name>
<keyword evidence="5" id="KW-1133">Transmembrane helix</keyword>
<gene>
    <name evidence="8" type="ORF">CTI12_AA340360</name>
</gene>
<dbReference type="OrthoDB" id="1708645at2759"/>
<evidence type="ECO:0000256" key="2">
    <source>
        <dbReference type="ARBA" id="ARBA00008917"/>
    </source>
</evidence>
<dbReference type="PANTHER" id="PTHR11009">
    <property type="entry name" value="DER1-LIKE PROTEIN, DERLIN"/>
    <property type="match status" value="1"/>
</dbReference>
<evidence type="ECO:0000256" key="5">
    <source>
        <dbReference type="ARBA" id="ARBA00022989"/>
    </source>
</evidence>
<evidence type="ECO:0000313" key="8">
    <source>
        <dbReference type="EMBL" id="PWA64887.1"/>
    </source>
</evidence>
<evidence type="ECO:0000256" key="4">
    <source>
        <dbReference type="ARBA" id="ARBA00022824"/>
    </source>
</evidence>
<keyword evidence="6" id="KW-0472">Membrane</keyword>
<dbReference type="AlphaFoldDB" id="A0A2U1MUG0"/>
<keyword evidence="3" id="KW-0812">Transmembrane</keyword>
<keyword evidence="9" id="KW-1185">Reference proteome</keyword>
<dbReference type="Proteomes" id="UP000245207">
    <property type="component" value="Unassembled WGS sequence"/>
</dbReference>
<evidence type="ECO:0000256" key="6">
    <source>
        <dbReference type="ARBA" id="ARBA00023136"/>
    </source>
</evidence>
<organism evidence="8 9">
    <name type="scientific">Artemisia annua</name>
    <name type="common">Sweet wormwood</name>
    <dbReference type="NCBI Taxonomy" id="35608"/>
    <lineage>
        <taxon>Eukaryota</taxon>
        <taxon>Viridiplantae</taxon>
        <taxon>Streptophyta</taxon>
        <taxon>Embryophyta</taxon>
        <taxon>Tracheophyta</taxon>
        <taxon>Spermatophyta</taxon>
        <taxon>Magnoliopsida</taxon>
        <taxon>eudicotyledons</taxon>
        <taxon>Gunneridae</taxon>
        <taxon>Pentapetalae</taxon>
        <taxon>asterids</taxon>
        <taxon>campanulids</taxon>
        <taxon>Asterales</taxon>
        <taxon>Asteraceae</taxon>
        <taxon>Asteroideae</taxon>
        <taxon>Anthemideae</taxon>
        <taxon>Artemisiinae</taxon>
        <taxon>Artemisia</taxon>
    </lineage>
</organism>
<evidence type="ECO:0000256" key="3">
    <source>
        <dbReference type="ARBA" id="ARBA00022692"/>
    </source>
</evidence>
<proteinExistence type="inferred from homology"/>
<evidence type="ECO:0000256" key="7">
    <source>
        <dbReference type="RuleBase" id="RU363059"/>
    </source>
</evidence>
<evidence type="ECO:0000256" key="1">
    <source>
        <dbReference type="ARBA" id="ARBA00004477"/>
    </source>
</evidence>
<comment type="subcellular location">
    <subcellularLocation>
        <location evidence="1 7">Endoplasmic reticulum membrane</location>
        <topology evidence="1 7">Multi-pass membrane protein</topology>
    </subcellularLocation>
</comment>
<sequence length="120" mass="13387">MVIVYNDFGGNAFKIHVLCLFEIFNYLSRWAFYLPWAMLAMDVIFGSPIGPDLCGILAGHLYYFFTVLHPLAGGKVMLQTPMWLRKVVAKYRIGAPTNTQTQATRNTGGAFSGRSYRVGG</sequence>
<dbReference type="GO" id="GO:0005789">
    <property type="term" value="C:endoplasmic reticulum membrane"/>
    <property type="evidence" value="ECO:0007669"/>
    <property type="project" value="UniProtKB-SubCell"/>
</dbReference>
<dbReference type="GO" id="GO:0006950">
    <property type="term" value="P:response to stress"/>
    <property type="evidence" value="ECO:0007669"/>
    <property type="project" value="UniProtKB-ARBA"/>
</dbReference>
<dbReference type="EMBL" id="PKPP01004334">
    <property type="protein sequence ID" value="PWA64887.1"/>
    <property type="molecule type" value="Genomic_DNA"/>
</dbReference>